<accession>A0A8B9SVB5</accession>
<keyword evidence="10" id="KW-0812">Transmembrane</keyword>
<comment type="pathway">
    <text evidence="2">Sphingolipid metabolism.</text>
</comment>
<feature type="region of interest" description="Disordered" evidence="9">
    <location>
        <begin position="1"/>
        <end position="99"/>
    </location>
</feature>
<evidence type="ECO:0000256" key="7">
    <source>
        <dbReference type="ARBA" id="ARBA00047268"/>
    </source>
</evidence>
<comment type="catalytic activity">
    <reaction evidence="8">
        <text>N-(hexadecanoyl)-sphing-4-enine-1-phosphocholine + H2O = N-hexadecanoylsphing-4-enine + phosphocholine + H(+)</text>
        <dbReference type="Rhea" id="RHEA:45644"/>
        <dbReference type="ChEBI" id="CHEBI:15377"/>
        <dbReference type="ChEBI" id="CHEBI:15378"/>
        <dbReference type="ChEBI" id="CHEBI:72959"/>
        <dbReference type="ChEBI" id="CHEBI:78646"/>
        <dbReference type="ChEBI" id="CHEBI:295975"/>
    </reaction>
    <physiologicalReaction direction="left-to-right" evidence="8">
        <dbReference type="Rhea" id="RHEA:45645"/>
    </physiologicalReaction>
</comment>
<keyword evidence="6" id="KW-0746">Sphingolipid metabolism</keyword>
<evidence type="ECO:0000313" key="12">
    <source>
        <dbReference type="Ensembl" id="ENSAPLP00020011821.1"/>
    </source>
</evidence>
<keyword evidence="6" id="KW-0443">Lipid metabolism</keyword>
<evidence type="ECO:0000256" key="2">
    <source>
        <dbReference type="ARBA" id="ARBA00004991"/>
    </source>
</evidence>
<comment type="catalytic activity">
    <reaction evidence="7">
        <text>a sphingomyelin + H2O = phosphocholine + an N-acylsphing-4-enine + H(+)</text>
        <dbReference type="Rhea" id="RHEA:19253"/>
        <dbReference type="ChEBI" id="CHEBI:15377"/>
        <dbReference type="ChEBI" id="CHEBI:15378"/>
        <dbReference type="ChEBI" id="CHEBI:17636"/>
        <dbReference type="ChEBI" id="CHEBI:52639"/>
        <dbReference type="ChEBI" id="CHEBI:295975"/>
        <dbReference type="EC" id="3.1.4.12"/>
    </reaction>
    <physiologicalReaction direction="left-to-right" evidence="7">
        <dbReference type="Rhea" id="RHEA:19254"/>
    </physiologicalReaction>
</comment>
<feature type="transmembrane region" description="Helical" evidence="10">
    <location>
        <begin position="208"/>
        <end position="232"/>
    </location>
</feature>
<comment type="similarity">
    <text evidence="3">Belongs to the neutral sphingomyelinase family.</text>
</comment>
<proteinExistence type="inferred from homology"/>
<sequence>MEQCPRVPRALPGQRAGQTDGRTDGWMDGGAVSQRGAVESGRSHRPQARRAGGCRHGTGAASRPGAQPRGTAVPGNWSGQAGRSQSQYWSQSRSWPGSQHPAQLWVPGVGGTGSERAWWAGPAGGAGPGPPPTEQQDAAACPETPLVPPTMVLRESPFPNRPLAALDALAQGLLCPGFWALNRLLDLQPTTAPRARGRGCCGCTGRALWGLACAALLLLSLPLTALGLLLWLPVQAARRPFAYHHHHAATTTAPASWDLRQRRGFTFVSANLCLLPSGLAKFSNLGQTLERAAFAAQQLVPEPPGAHDSLIPWPRGEAGPWHYGSVVVDMEGAAGERAVAKLLPADASRRFPAELSERFPAHADFLCLQEVYDAGAAARLRQRLAKSFPYIVYDVGARGLQGCGLKLFGSGLFLASRYPLLAVQYHCYPNGAREDALSAKGLLSVQVLLGCAQGQRVVGYLSCTHLQAPAPDAAIRSEQLTLGLHWVQLFQDAHEQRGDIVAFDVFCGDLNFDNCSRGDEPNQSHEIFKLYRDPCRVGPKQDEPWAMGTLLDYLKIYEEPVATPENMKRTLSQPGGRRQFLAGPILSSGQLDPEAGDAWQGRRIDYVLYRPRCDNQPLREEVEGFSFITQMASRSDHLPVALRLAVSPTAP</sequence>
<keyword evidence="5" id="KW-0378">Hydrolase</keyword>
<dbReference type="InterPro" id="IPR038772">
    <property type="entry name" value="Sph/SMPD2-like"/>
</dbReference>
<dbReference type="UniPathway" id="UPA00222"/>
<evidence type="ECO:0000256" key="6">
    <source>
        <dbReference type="ARBA" id="ARBA00022919"/>
    </source>
</evidence>
<evidence type="ECO:0000256" key="10">
    <source>
        <dbReference type="SAM" id="Phobius"/>
    </source>
</evidence>
<reference evidence="12" key="2">
    <citation type="submission" date="2025-08" db="UniProtKB">
        <authorList>
            <consortium name="Ensembl"/>
        </authorList>
    </citation>
    <scope>IDENTIFICATION</scope>
</reference>
<dbReference type="GO" id="GO:0004767">
    <property type="term" value="F:sphingomyelin phosphodiesterase activity"/>
    <property type="evidence" value="ECO:0007669"/>
    <property type="project" value="UniProtKB-EC"/>
</dbReference>
<dbReference type="Gene3D" id="3.60.10.10">
    <property type="entry name" value="Endonuclease/exonuclease/phosphatase"/>
    <property type="match status" value="1"/>
</dbReference>
<evidence type="ECO:0000256" key="1">
    <source>
        <dbReference type="ARBA" id="ARBA00004760"/>
    </source>
</evidence>
<dbReference type="InterPro" id="IPR017766">
    <property type="entry name" value="Sphingomyelinase/PLipase_C"/>
</dbReference>
<keyword evidence="10" id="KW-0472">Membrane</keyword>
<evidence type="ECO:0000256" key="3">
    <source>
        <dbReference type="ARBA" id="ARBA00006335"/>
    </source>
</evidence>
<dbReference type="Ensembl" id="ENSAPLT00020012724.1">
    <property type="protein sequence ID" value="ENSAPLP00020011821.1"/>
    <property type="gene ID" value="ENSAPLG00020008692.1"/>
</dbReference>
<evidence type="ECO:0000259" key="11">
    <source>
        <dbReference type="Pfam" id="PF03372"/>
    </source>
</evidence>
<dbReference type="EC" id="3.1.4.12" evidence="4"/>
<evidence type="ECO:0000256" key="9">
    <source>
        <dbReference type="SAM" id="MobiDB-lite"/>
    </source>
</evidence>
<organism evidence="12 13">
    <name type="scientific">Anas platyrhynchos</name>
    <name type="common">Mallard</name>
    <name type="synonym">Anas boschas</name>
    <dbReference type="NCBI Taxonomy" id="8839"/>
    <lineage>
        <taxon>Eukaryota</taxon>
        <taxon>Metazoa</taxon>
        <taxon>Chordata</taxon>
        <taxon>Craniata</taxon>
        <taxon>Vertebrata</taxon>
        <taxon>Euteleostomi</taxon>
        <taxon>Archelosauria</taxon>
        <taxon>Archosauria</taxon>
        <taxon>Dinosauria</taxon>
        <taxon>Saurischia</taxon>
        <taxon>Theropoda</taxon>
        <taxon>Coelurosauria</taxon>
        <taxon>Aves</taxon>
        <taxon>Neognathae</taxon>
        <taxon>Galloanserae</taxon>
        <taxon>Anseriformes</taxon>
        <taxon>Anatidae</taxon>
        <taxon>Anatinae</taxon>
        <taxon>Anas</taxon>
    </lineage>
</organism>
<reference evidence="12" key="1">
    <citation type="submission" date="2019-08" db="EMBL/GenBank/DDBJ databases">
        <title>Three high-quality genomes provides insights into domestication of ducks.</title>
        <authorList>
            <person name="Hou Z.C."/>
            <person name="Zhu F."/>
            <person name="Yin Z.T."/>
            <person name="Zhang F."/>
        </authorList>
    </citation>
    <scope>NUCLEOTIDE SEQUENCE [LARGE SCALE GENOMIC DNA]</scope>
</reference>
<dbReference type="PANTHER" id="PTHR16320:SF9">
    <property type="entry name" value="SPHINGOMYELIN PHOSPHODIESTERASE 5"/>
    <property type="match status" value="1"/>
</dbReference>
<dbReference type="InterPro" id="IPR036691">
    <property type="entry name" value="Endo/exonu/phosph_ase_sf"/>
</dbReference>
<dbReference type="Proteomes" id="UP000694400">
    <property type="component" value="Chromosome 2"/>
</dbReference>
<dbReference type="SUPFAM" id="SSF56219">
    <property type="entry name" value="DNase I-like"/>
    <property type="match status" value="1"/>
</dbReference>
<feature type="domain" description="Endonuclease/exonuclease/phosphatase" evidence="11">
    <location>
        <begin position="355"/>
        <end position="611"/>
    </location>
</feature>
<dbReference type="CDD" id="cd09078">
    <property type="entry name" value="nSMase"/>
    <property type="match status" value="1"/>
</dbReference>
<dbReference type="InterPro" id="IPR005135">
    <property type="entry name" value="Endo/exonuclease/phosphatase"/>
</dbReference>
<comment type="pathway">
    <text evidence="1">Lipid metabolism; sphingolipid metabolism.</text>
</comment>
<dbReference type="GO" id="GO:0005737">
    <property type="term" value="C:cytoplasm"/>
    <property type="evidence" value="ECO:0007669"/>
    <property type="project" value="TreeGrafter"/>
</dbReference>
<evidence type="ECO:0000313" key="13">
    <source>
        <dbReference type="Proteomes" id="UP000694400"/>
    </source>
</evidence>
<keyword evidence="10" id="KW-1133">Transmembrane helix</keyword>
<dbReference type="GO" id="GO:0016020">
    <property type="term" value="C:membrane"/>
    <property type="evidence" value="ECO:0007669"/>
    <property type="project" value="GOC"/>
</dbReference>
<dbReference type="PANTHER" id="PTHR16320">
    <property type="entry name" value="SPHINGOMYELINASE FAMILY MEMBER"/>
    <property type="match status" value="1"/>
</dbReference>
<evidence type="ECO:0000256" key="4">
    <source>
        <dbReference type="ARBA" id="ARBA00012369"/>
    </source>
</evidence>
<evidence type="ECO:0000256" key="5">
    <source>
        <dbReference type="ARBA" id="ARBA00022801"/>
    </source>
</evidence>
<dbReference type="GO" id="GO:0006684">
    <property type="term" value="P:sphingomyelin metabolic process"/>
    <property type="evidence" value="ECO:0007669"/>
    <property type="project" value="TreeGrafter"/>
</dbReference>
<feature type="compositionally biased region" description="Low complexity" evidence="9">
    <location>
        <begin position="83"/>
        <end position="95"/>
    </location>
</feature>
<reference evidence="12" key="3">
    <citation type="submission" date="2025-09" db="UniProtKB">
        <authorList>
            <consortium name="Ensembl"/>
        </authorList>
    </citation>
    <scope>IDENTIFICATION</scope>
</reference>
<dbReference type="GO" id="GO:0005576">
    <property type="term" value="C:extracellular region"/>
    <property type="evidence" value="ECO:0007669"/>
    <property type="project" value="InterPro"/>
</dbReference>
<protein>
    <recommendedName>
        <fullName evidence="4">sphingomyelin phosphodiesterase</fullName>
        <ecNumber evidence="4">3.1.4.12</ecNumber>
    </recommendedName>
</protein>
<dbReference type="Pfam" id="PF03372">
    <property type="entry name" value="Exo_endo_phos"/>
    <property type="match status" value="1"/>
</dbReference>
<name>A0A8B9SVB5_ANAPL</name>
<dbReference type="AlphaFoldDB" id="A0A8B9SVB5"/>
<evidence type="ECO:0000256" key="8">
    <source>
        <dbReference type="ARBA" id="ARBA00049371"/>
    </source>
</evidence>